<dbReference type="RefSeq" id="WP_164711771.1">
    <property type="nucleotide sequence ID" value="NZ_AP024912.1"/>
</dbReference>
<protein>
    <submittedName>
        <fullName evidence="2">Uncharacterized protein</fullName>
    </submittedName>
</protein>
<accession>A0ABV7C7C4</accession>
<feature type="signal peptide" evidence="1">
    <location>
        <begin position="1"/>
        <end position="19"/>
    </location>
</feature>
<keyword evidence="3" id="KW-1185">Reference proteome</keyword>
<dbReference type="EMBL" id="JBHRSE010000058">
    <property type="protein sequence ID" value="MFC3023937.1"/>
    <property type="molecule type" value="Genomic_DNA"/>
</dbReference>
<feature type="chain" id="PRO_5047145296" evidence="1">
    <location>
        <begin position="20"/>
        <end position="160"/>
    </location>
</feature>
<name>A0ABV7C7C4_9VIBR</name>
<comment type="caution">
    <text evidence="2">The sequence shown here is derived from an EMBL/GenBank/DDBJ whole genome shotgun (WGS) entry which is preliminary data.</text>
</comment>
<keyword evidence="1" id="KW-0732">Signal</keyword>
<evidence type="ECO:0000313" key="2">
    <source>
        <dbReference type="EMBL" id="MFC3023937.1"/>
    </source>
</evidence>
<evidence type="ECO:0000256" key="1">
    <source>
        <dbReference type="SAM" id="SignalP"/>
    </source>
</evidence>
<dbReference type="Proteomes" id="UP001595384">
    <property type="component" value="Unassembled WGS sequence"/>
</dbReference>
<evidence type="ECO:0000313" key="3">
    <source>
        <dbReference type="Proteomes" id="UP001595384"/>
    </source>
</evidence>
<gene>
    <name evidence="2" type="ORF">ACFODT_08875</name>
</gene>
<proteinExistence type="predicted"/>
<reference evidence="3" key="1">
    <citation type="journal article" date="2019" name="Int. J. Syst. Evol. Microbiol.">
        <title>The Global Catalogue of Microorganisms (GCM) 10K type strain sequencing project: providing services to taxonomists for standard genome sequencing and annotation.</title>
        <authorList>
            <consortium name="The Broad Institute Genomics Platform"/>
            <consortium name="The Broad Institute Genome Sequencing Center for Infectious Disease"/>
            <person name="Wu L."/>
            <person name="Ma J."/>
        </authorList>
    </citation>
    <scope>NUCLEOTIDE SEQUENCE [LARGE SCALE GENOMIC DNA]</scope>
    <source>
        <strain evidence="3">KCTC 62784</strain>
    </source>
</reference>
<organism evidence="2 3">
    <name type="scientific">Vibrio zhugei</name>
    <dbReference type="NCBI Taxonomy" id="2479546"/>
    <lineage>
        <taxon>Bacteria</taxon>
        <taxon>Pseudomonadati</taxon>
        <taxon>Pseudomonadota</taxon>
        <taxon>Gammaproteobacteria</taxon>
        <taxon>Vibrionales</taxon>
        <taxon>Vibrionaceae</taxon>
        <taxon>Vibrio</taxon>
    </lineage>
</organism>
<sequence>MKKSILAVLLTLISFASLAGEEIIVHSSSMRASQVVDEFTGKVETCGLYIGRSNRKEAWMLAINSGNGHALVGNAGNYNASGYMMKIDDGDIYEKGSKSRGGDRVFGTLTDNMMNEISKGKKIIIRAYPENRYADTLTSTFDLSGSTKVVQAYKDCVSGL</sequence>